<evidence type="ECO:0000256" key="1">
    <source>
        <dbReference type="SAM" id="Phobius"/>
    </source>
</evidence>
<evidence type="ECO:0000313" key="3">
    <source>
        <dbReference type="Proteomes" id="UP000748531"/>
    </source>
</evidence>
<protein>
    <submittedName>
        <fullName evidence="2">Uncharacterized protein</fullName>
    </submittedName>
</protein>
<dbReference type="EMBL" id="LUCH01003202">
    <property type="protein sequence ID" value="KAF5400421.1"/>
    <property type="molecule type" value="Genomic_DNA"/>
</dbReference>
<dbReference type="Proteomes" id="UP000748531">
    <property type="component" value="Unassembled WGS sequence"/>
</dbReference>
<dbReference type="AlphaFoldDB" id="A0A8J4SX29"/>
<keyword evidence="1" id="KW-1133">Transmembrane helix</keyword>
<name>A0A8J4SX29_9TREM</name>
<keyword evidence="1" id="KW-0812">Transmembrane</keyword>
<organism evidence="2 3">
    <name type="scientific">Paragonimus heterotremus</name>
    <dbReference type="NCBI Taxonomy" id="100268"/>
    <lineage>
        <taxon>Eukaryota</taxon>
        <taxon>Metazoa</taxon>
        <taxon>Spiralia</taxon>
        <taxon>Lophotrochozoa</taxon>
        <taxon>Platyhelminthes</taxon>
        <taxon>Trematoda</taxon>
        <taxon>Digenea</taxon>
        <taxon>Plagiorchiida</taxon>
        <taxon>Troglotremata</taxon>
        <taxon>Troglotrematidae</taxon>
        <taxon>Paragonimus</taxon>
    </lineage>
</organism>
<keyword evidence="1" id="KW-0472">Membrane</keyword>
<sequence length="68" mass="8025">MFLRTRHVLTNQPVRRYLPIVIRSKVRLSQWRFVYFGIMLTPLYVALGFAHRISSIGCEYKGPTIVEK</sequence>
<accession>A0A8J4SX29</accession>
<evidence type="ECO:0000313" key="2">
    <source>
        <dbReference type="EMBL" id="KAF5400421.1"/>
    </source>
</evidence>
<proteinExistence type="predicted"/>
<comment type="caution">
    <text evidence="2">The sequence shown here is derived from an EMBL/GenBank/DDBJ whole genome shotgun (WGS) entry which is preliminary data.</text>
</comment>
<keyword evidence="3" id="KW-1185">Reference proteome</keyword>
<dbReference type="OrthoDB" id="6256784at2759"/>
<feature type="transmembrane region" description="Helical" evidence="1">
    <location>
        <begin position="33"/>
        <end position="51"/>
    </location>
</feature>
<reference evidence="2" key="1">
    <citation type="submission" date="2019-05" db="EMBL/GenBank/DDBJ databases">
        <title>Annotation for the trematode Paragonimus heterotremus.</title>
        <authorList>
            <person name="Choi Y.-J."/>
        </authorList>
    </citation>
    <scope>NUCLEOTIDE SEQUENCE</scope>
    <source>
        <strain evidence="2">LC</strain>
    </source>
</reference>
<gene>
    <name evidence="2" type="ORF">PHET_05862</name>
</gene>